<accession>U7R3A9</accession>
<gene>
    <name evidence="2" type="ORF">O185_02355</name>
</gene>
<keyword evidence="3" id="KW-1185">Reference proteome</keyword>
<sequence>MPQVLLVLKLFIIVINIYQSDWIGYLAMINGIF</sequence>
<keyword evidence="1" id="KW-0812">Transmembrane</keyword>
<reference evidence="2 3" key="1">
    <citation type="submission" date="2013-10" db="EMBL/GenBank/DDBJ databases">
        <title>Whole Genome Shotgun Sequence of Photorhabdus temperata J3.</title>
        <authorList>
            <person name="Park G.-S."/>
            <person name="Hong S.-J."/>
            <person name="Shin J.-H."/>
        </authorList>
    </citation>
    <scope>NUCLEOTIDE SEQUENCE [LARGE SCALE GENOMIC DNA]</scope>
    <source>
        <strain evidence="2 3">J3</strain>
    </source>
</reference>
<organism evidence="2 3">
    <name type="scientific">Photorhabdus temperata J3</name>
    <dbReference type="NCBI Taxonomy" id="1389415"/>
    <lineage>
        <taxon>Bacteria</taxon>
        <taxon>Pseudomonadati</taxon>
        <taxon>Pseudomonadota</taxon>
        <taxon>Gammaproteobacteria</taxon>
        <taxon>Enterobacterales</taxon>
        <taxon>Morganellaceae</taxon>
        <taxon>Photorhabdus</taxon>
    </lineage>
</organism>
<evidence type="ECO:0000256" key="1">
    <source>
        <dbReference type="SAM" id="Phobius"/>
    </source>
</evidence>
<feature type="transmembrane region" description="Helical" evidence="1">
    <location>
        <begin position="6"/>
        <end position="28"/>
    </location>
</feature>
<dbReference type="AlphaFoldDB" id="U7R3A9"/>
<dbReference type="Proteomes" id="UP000017133">
    <property type="component" value="Unassembled WGS sequence"/>
</dbReference>
<name>U7R3A9_PHOTE</name>
<evidence type="ECO:0000313" key="3">
    <source>
        <dbReference type="Proteomes" id="UP000017133"/>
    </source>
</evidence>
<proteinExistence type="predicted"/>
<comment type="caution">
    <text evidence="2">The sequence shown here is derived from an EMBL/GenBank/DDBJ whole genome shotgun (WGS) entry which is preliminary data.</text>
</comment>
<dbReference type="EMBL" id="AXDT01000020">
    <property type="protein sequence ID" value="ERT14694.1"/>
    <property type="molecule type" value="Genomic_DNA"/>
</dbReference>
<keyword evidence="1" id="KW-0472">Membrane</keyword>
<protein>
    <submittedName>
        <fullName evidence="2">Uncharacterized protein</fullName>
    </submittedName>
</protein>
<evidence type="ECO:0000313" key="2">
    <source>
        <dbReference type="EMBL" id="ERT14694.1"/>
    </source>
</evidence>
<keyword evidence="1" id="KW-1133">Transmembrane helix</keyword>